<feature type="domain" description="HDOD" evidence="2">
    <location>
        <begin position="22"/>
        <end position="217"/>
    </location>
</feature>
<dbReference type="Pfam" id="PF08668">
    <property type="entry name" value="HDOD"/>
    <property type="match status" value="1"/>
</dbReference>
<sequence>MKTETSPKSLDEWVELIRQEEMPIFDDTAQKVIAFADDELAPISELAGVILHDASLTARVLKLANSIYYNPTGAGISTITRAVILLGFNAVRDMCLAITLVDALVKGAARERLSRELARSLHSATQARALAAARGDKSPEEVFIATLLTRIGEMAFWCFCGEIGQTLEGLSKQPGITPEQAQEQVLGFRLSLLSKHLIQEWHLTELLQKAISHPTQKDERMQAVVLGQQIARHAEDKGWRTEEMNQLARKAAKLTDLPLGEAKTLLYRNAHEATQLAADLGASFAAIHIPLPSLNESDERAQTTTDRLLESSPAAVSPTSQPYPDAPLRNKILRELTAFLDAGQCDFNLVMELVLEGIYRGVGMDRVLFALMTPDKQGIKAKYALGQDQGELTSGFHFTRRANAPDILFQTMDRKLPHWMTARDCEEYAHLIPSGLTQLVGYTPFMLAPIVVNQKCIGLFYTDRGLSKRALDAASFNDFKYFVSQANLGLSLAASRPRRKS</sequence>
<evidence type="ECO:0000256" key="1">
    <source>
        <dbReference type="SAM" id="MobiDB-lite"/>
    </source>
</evidence>
<dbReference type="KEGG" id="tvi:Thivi_3203"/>
<dbReference type="InterPro" id="IPR029016">
    <property type="entry name" value="GAF-like_dom_sf"/>
</dbReference>
<protein>
    <submittedName>
        <fullName evidence="3">Putative signal transduction protein</fullName>
    </submittedName>
</protein>
<gene>
    <name evidence="3" type="ordered locus">Thivi_3203</name>
</gene>
<dbReference type="Proteomes" id="UP000006062">
    <property type="component" value="Chromosome"/>
</dbReference>
<dbReference type="eggNOG" id="COG1639">
    <property type="taxonomic scope" value="Bacteria"/>
</dbReference>
<name>I3YDL2_THIV6</name>
<dbReference type="InterPro" id="IPR052340">
    <property type="entry name" value="RNase_Y/CdgJ"/>
</dbReference>
<dbReference type="SUPFAM" id="SSF109604">
    <property type="entry name" value="HD-domain/PDEase-like"/>
    <property type="match status" value="1"/>
</dbReference>
<dbReference type="Gene3D" id="1.10.3210.10">
    <property type="entry name" value="Hypothetical protein af1432"/>
    <property type="match status" value="1"/>
</dbReference>
<evidence type="ECO:0000259" key="2">
    <source>
        <dbReference type="PROSITE" id="PS51833"/>
    </source>
</evidence>
<dbReference type="PROSITE" id="PS51833">
    <property type="entry name" value="HDOD"/>
    <property type="match status" value="1"/>
</dbReference>
<evidence type="ECO:0000313" key="3">
    <source>
        <dbReference type="EMBL" id="AFL75080.1"/>
    </source>
</evidence>
<dbReference type="HOGENOM" id="CLU_018569_1_0_6"/>
<dbReference type="InterPro" id="IPR013976">
    <property type="entry name" value="HDOD"/>
</dbReference>
<dbReference type="EMBL" id="CP003154">
    <property type="protein sequence ID" value="AFL75080.1"/>
    <property type="molecule type" value="Genomic_DNA"/>
</dbReference>
<dbReference type="AlphaFoldDB" id="I3YDL2"/>
<feature type="region of interest" description="Disordered" evidence="1">
    <location>
        <begin position="295"/>
        <end position="323"/>
    </location>
</feature>
<organism evidence="3 4">
    <name type="scientific">Thiocystis violascens (strain ATCC 17096 / DSM 198 / 6111)</name>
    <name type="common">Chromatium violascens</name>
    <dbReference type="NCBI Taxonomy" id="765911"/>
    <lineage>
        <taxon>Bacteria</taxon>
        <taxon>Pseudomonadati</taxon>
        <taxon>Pseudomonadota</taxon>
        <taxon>Gammaproteobacteria</taxon>
        <taxon>Chromatiales</taxon>
        <taxon>Chromatiaceae</taxon>
        <taxon>Thiocystis</taxon>
    </lineage>
</organism>
<proteinExistence type="predicted"/>
<dbReference type="PANTHER" id="PTHR33525">
    <property type="match status" value="1"/>
</dbReference>
<evidence type="ECO:0000313" key="4">
    <source>
        <dbReference type="Proteomes" id="UP000006062"/>
    </source>
</evidence>
<keyword evidence="4" id="KW-1185">Reference proteome</keyword>
<dbReference type="STRING" id="765911.Thivi_3203"/>
<reference evidence="3 4" key="1">
    <citation type="submission" date="2012-06" db="EMBL/GenBank/DDBJ databases">
        <title>Complete sequence of Thiocystis violascens DSM 198.</title>
        <authorList>
            <consortium name="US DOE Joint Genome Institute"/>
            <person name="Lucas S."/>
            <person name="Han J."/>
            <person name="Lapidus A."/>
            <person name="Cheng J.-F."/>
            <person name="Goodwin L."/>
            <person name="Pitluck S."/>
            <person name="Peters L."/>
            <person name="Ovchinnikova G."/>
            <person name="Teshima H."/>
            <person name="Detter J.C."/>
            <person name="Han C."/>
            <person name="Tapia R."/>
            <person name="Land M."/>
            <person name="Hauser L."/>
            <person name="Kyrpides N."/>
            <person name="Ivanova N."/>
            <person name="Pagani I."/>
            <person name="Vogl K."/>
            <person name="Liu Z."/>
            <person name="Frigaard N.-U."/>
            <person name="Bryant D."/>
            <person name="Woyke T."/>
        </authorList>
    </citation>
    <scope>NUCLEOTIDE SEQUENCE [LARGE SCALE GENOMIC DNA]</scope>
    <source>
        <strain evidence="4">ATCC 17096 / DSM 198 / 6111</strain>
    </source>
</reference>
<dbReference type="RefSeq" id="WP_014779493.1">
    <property type="nucleotide sequence ID" value="NC_018012.1"/>
</dbReference>
<dbReference type="SUPFAM" id="SSF55781">
    <property type="entry name" value="GAF domain-like"/>
    <property type="match status" value="1"/>
</dbReference>
<dbReference type="PANTHER" id="PTHR33525:SF3">
    <property type="entry name" value="RIBONUCLEASE Y"/>
    <property type="match status" value="1"/>
</dbReference>
<dbReference type="Gene3D" id="3.30.450.40">
    <property type="match status" value="1"/>
</dbReference>
<accession>I3YDL2</accession>